<gene>
    <name evidence="2" type="ORF">PECAL_1P17370</name>
</gene>
<dbReference type="Proteomes" id="UP000789595">
    <property type="component" value="Unassembled WGS sequence"/>
</dbReference>
<keyword evidence="1" id="KW-0732">Signal</keyword>
<feature type="signal peptide" evidence="1">
    <location>
        <begin position="1"/>
        <end position="16"/>
    </location>
</feature>
<accession>A0A8J2WS99</accession>
<name>A0A8J2WS99_9STRA</name>
<keyword evidence="3" id="KW-1185">Reference proteome</keyword>
<dbReference type="EMBL" id="CAKKNE010000001">
    <property type="protein sequence ID" value="CAH0365304.1"/>
    <property type="molecule type" value="Genomic_DNA"/>
</dbReference>
<sequence length="197" mass="20639">MAKLIVALCLLFGANAMGIYGGEKNGCGQTCLAVETLNSLPFPLGTIESDTCYVIEGTFPSPADALFVSSLVKCAKITIPSGSRTRRAQVNGENTEIVNEGLLGGINARLPPVGTKITNTGIRNDGDPVIINARTPRPSASEDFRRLPRAQVQSATTEITVSDPGAAEVRAFGVDITFQCYGEDATAVSDTPEVCSS</sequence>
<comment type="caution">
    <text evidence="2">The sequence shown here is derived from an EMBL/GenBank/DDBJ whole genome shotgun (WGS) entry which is preliminary data.</text>
</comment>
<dbReference type="AlphaFoldDB" id="A0A8J2WS99"/>
<evidence type="ECO:0000313" key="2">
    <source>
        <dbReference type="EMBL" id="CAH0365304.1"/>
    </source>
</evidence>
<evidence type="ECO:0000256" key="1">
    <source>
        <dbReference type="SAM" id="SignalP"/>
    </source>
</evidence>
<protein>
    <submittedName>
        <fullName evidence="2">Uncharacterized protein</fullName>
    </submittedName>
</protein>
<evidence type="ECO:0000313" key="3">
    <source>
        <dbReference type="Proteomes" id="UP000789595"/>
    </source>
</evidence>
<proteinExistence type="predicted"/>
<feature type="chain" id="PRO_5035307914" evidence="1">
    <location>
        <begin position="17"/>
        <end position="197"/>
    </location>
</feature>
<organism evidence="2 3">
    <name type="scientific">Pelagomonas calceolata</name>
    <dbReference type="NCBI Taxonomy" id="35677"/>
    <lineage>
        <taxon>Eukaryota</taxon>
        <taxon>Sar</taxon>
        <taxon>Stramenopiles</taxon>
        <taxon>Ochrophyta</taxon>
        <taxon>Pelagophyceae</taxon>
        <taxon>Pelagomonadales</taxon>
        <taxon>Pelagomonadaceae</taxon>
        <taxon>Pelagomonas</taxon>
    </lineage>
</organism>
<reference evidence="2" key="1">
    <citation type="submission" date="2021-11" db="EMBL/GenBank/DDBJ databases">
        <authorList>
            <consortium name="Genoscope - CEA"/>
            <person name="William W."/>
        </authorList>
    </citation>
    <scope>NUCLEOTIDE SEQUENCE</scope>
</reference>